<dbReference type="CDD" id="cd02573">
    <property type="entry name" value="PseudoU_synth_EcTruB"/>
    <property type="match status" value="1"/>
</dbReference>
<dbReference type="AlphaFoldDB" id="A0A239X356"/>
<comment type="catalytic activity">
    <reaction evidence="1 5">
        <text>uridine(55) in tRNA = pseudouridine(55) in tRNA</text>
        <dbReference type="Rhea" id="RHEA:42532"/>
        <dbReference type="Rhea" id="RHEA-COMP:10101"/>
        <dbReference type="Rhea" id="RHEA-COMP:10102"/>
        <dbReference type="ChEBI" id="CHEBI:65314"/>
        <dbReference type="ChEBI" id="CHEBI:65315"/>
        <dbReference type="EC" id="5.4.99.25"/>
    </reaction>
</comment>
<dbReference type="KEGG" id="saco:SAME_01162"/>
<dbReference type="GO" id="GO:0160148">
    <property type="term" value="F:tRNA pseudouridine(55) synthase activity"/>
    <property type="evidence" value="ECO:0007669"/>
    <property type="project" value="UniProtKB-EC"/>
</dbReference>
<dbReference type="Pfam" id="PF01509">
    <property type="entry name" value="TruB_N"/>
    <property type="match status" value="1"/>
</dbReference>
<evidence type="ECO:0000259" key="6">
    <source>
        <dbReference type="Pfam" id="PF01509"/>
    </source>
</evidence>
<dbReference type="InterPro" id="IPR020103">
    <property type="entry name" value="PsdUridine_synth_cat_dom_sf"/>
</dbReference>
<dbReference type="GO" id="GO:0003723">
    <property type="term" value="F:RNA binding"/>
    <property type="evidence" value="ECO:0007669"/>
    <property type="project" value="InterPro"/>
</dbReference>
<name>A0A239X356_STRAI</name>
<dbReference type="EC" id="5.4.99.25" evidence="5"/>
<dbReference type="Gene3D" id="3.30.2350.10">
    <property type="entry name" value="Pseudouridine synthase"/>
    <property type="match status" value="1"/>
</dbReference>
<dbReference type="GO" id="GO:1990481">
    <property type="term" value="P:mRNA pseudouridine synthesis"/>
    <property type="evidence" value="ECO:0007669"/>
    <property type="project" value="TreeGrafter"/>
</dbReference>
<dbReference type="SUPFAM" id="SSF55120">
    <property type="entry name" value="Pseudouridine synthase"/>
    <property type="match status" value="1"/>
</dbReference>
<evidence type="ECO:0000256" key="4">
    <source>
        <dbReference type="ARBA" id="ARBA00023235"/>
    </source>
</evidence>
<evidence type="ECO:0000256" key="2">
    <source>
        <dbReference type="ARBA" id="ARBA00005642"/>
    </source>
</evidence>
<sequence>MTVMVNGIINLKKEAGMTSHDVVFKLRKILQEKKIGHGGTLDPDVTGVLPIAVGKATRIIEYMTDSGKVYEGQIVLGFATTTEDASGDIIAKTPVPNSLTEKEIDEAMSHFEGDITQIPPMYSAVKVKGKKLYEYARLGQDVERPERQVTIKSFLRTTPLVREGDTVSFHFKVSCGKGTYVRTLAVDLGKHLGLASHMSQLQRTASAGLHLEEAYSLEEISNKCEQNDLSFLLPIEDGLTNLGSVELSADEVKEVTFGRFITIKAQEEIVAGFHQGKVVAILEKRGEYYKPKKVLIS</sequence>
<accession>A0A239X356</accession>
<protein>
    <recommendedName>
        <fullName evidence="5">tRNA pseudouridine synthase B</fullName>
        <ecNumber evidence="5">5.4.99.25</ecNumber>
    </recommendedName>
    <alternativeName>
        <fullName evidence="5">tRNA pseudouridine(55) synthase</fullName>
        <shortName evidence="5">Psi55 synthase</shortName>
    </alternativeName>
    <alternativeName>
        <fullName evidence="5">tRNA pseudouridylate synthase</fullName>
    </alternativeName>
    <alternativeName>
        <fullName evidence="5">tRNA-uridine isomerase</fullName>
    </alternativeName>
</protein>
<keyword evidence="4 5" id="KW-0413">Isomerase</keyword>
<evidence type="ECO:0000313" key="8">
    <source>
        <dbReference type="EMBL" id="SNV40394.1"/>
    </source>
</evidence>
<dbReference type="NCBIfam" id="TIGR00431">
    <property type="entry name" value="TruB"/>
    <property type="match status" value="1"/>
</dbReference>
<dbReference type="Pfam" id="PF16198">
    <property type="entry name" value="TruB_C_2"/>
    <property type="match status" value="1"/>
</dbReference>
<comment type="similarity">
    <text evidence="2 5">Belongs to the pseudouridine synthase TruB family. Type 1 subfamily.</text>
</comment>
<reference evidence="8 9" key="1">
    <citation type="submission" date="2017-06" db="EMBL/GenBank/DDBJ databases">
        <authorList>
            <consortium name="Pathogen Informatics"/>
        </authorList>
    </citation>
    <scope>NUCLEOTIDE SEQUENCE [LARGE SCALE GENOMIC DNA]</scope>
    <source>
        <strain evidence="8 9">NCTC11291</strain>
    </source>
</reference>
<dbReference type="InterPro" id="IPR032819">
    <property type="entry name" value="TruB_C"/>
</dbReference>
<dbReference type="EMBL" id="LT906454">
    <property type="protein sequence ID" value="SNV40394.1"/>
    <property type="molecule type" value="Genomic_DNA"/>
</dbReference>
<organism evidence="8 9">
    <name type="scientific">Streptococcus acidominimus</name>
    <dbReference type="NCBI Taxonomy" id="1326"/>
    <lineage>
        <taxon>Bacteria</taxon>
        <taxon>Bacillati</taxon>
        <taxon>Bacillota</taxon>
        <taxon>Bacilli</taxon>
        <taxon>Lactobacillales</taxon>
        <taxon>Streptococcaceae</taxon>
        <taxon>Streptococcus</taxon>
    </lineage>
</organism>
<feature type="active site" description="Nucleophile" evidence="5">
    <location>
        <position position="42"/>
    </location>
</feature>
<feature type="domain" description="Pseudouridine synthase II N-terminal" evidence="6">
    <location>
        <begin position="27"/>
        <end position="181"/>
    </location>
</feature>
<dbReference type="InterPro" id="IPR014780">
    <property type="entry name" value="tRNA_psdUridine_synth_TruB"/>
</dbReference>
<evidence type="ECO:0000256" key="5">
    <source>
        <dbReference type="HAMAP-Rule" id="MF_01080"/>
    </source>
</evidence>
<dbReference type="GO" id="GO:0031119">
    <property type="term" value="P:tRNA pseudouridine synthesis"/>
    <property type="evidence" value="ECO:0007669"/>
    <property type="project" value="UniProtKB-UniRule"/>
</dbReference>
<dbReference type="PANTHER" id="PTHR13767:SF2">
    <property type="entry name" value="PSEUDOURIDYLATE SYNTHASE TRUB1"/>
    <property type="match status" value="1"/>
</dbReference>
<dbReference type="InterPro" id="IPR002501">
    <property type="entry name" value="PsdUridine_synth_N"/>
</dbReference>
<proteinExistence type="inferred from homology"/>
<evidence type="ECO:0000256" key="1">
    <source>
        <dbReference type="ARBA" id="ARBA00000385"/>
    </source>
</evidence>
<gene>
    <name evidence="5 8" type="primary">truB</name>
    <name evidence="8" type="ORF">SAMEA4504048_01162</name>
</gene>
<dbReference type="Proteomes" id="UP000215144">
    <property type="component" value="Chromosome 1"/>
</dbReference>
<dbReference type="FunFam" id="3.30.2350.10:FF:000011">
    <property type="entry name" value="tRNA pseudouridine synthase B"/>
    <property type="match status" value="1"/>
</dbReference>
<dbReference type="HAMAP" id="MF_01080">
    <property type="entry name" value="TruB_bact"/>
    <property type="match status" value="1"/>
</dbReference>
<evidence type="ECO:0000256" key="3">
    <source>
        <dbReference type="ARBA" id="ARBA00022694"/>
    </source>
</evidence>
<evidence type="ECO:0000313" key="9">
    <source>
        <dbReference type="Proteomes" id="UP000215144"/>
    </source>
</evidence>
<comment type="function">
    <text evidence="5">Responsible for synthesis of pseudouridine from uracil-55 in the psi GC loop of transfer RNAs.</text>
</comment>
<dbReference type="PANTHER" id="PTHR13767">
    <property type="entry name" value="TRNA-PSEUDOURIDINE SYNTHASE"/>
    <property type="match status" value="1"/>
</dbReference>
<evidence type="ECO:0000259" key="7">
    <source>
        <dbReference type="Pfam" id="PF16198"/>
    </source>
</evidence>
<feature type="domain" description="tRNA pseudouridylate synthase B C-terminal" evidence="7">
    <location>
        <begin position="182"/>
        <end position="239"/>
    </location>
</feature>
<keyword evidence="3 5" id="KW-0819">tRNA processing</keyword>